<feature type="signal peptide" evidence="8">
    <location>
        <begin position="1"/>
        <end position="20"/>
    </location>
</feature>
<comment type="pathway">
    <text evidence="1 7">Cell wall biogenesis; peptidoglycan biosynthesis.</text>
</comment>
<feature type="active site" description="Nucleophile" evidence="7">
    <location>
        <position position="434"/>
    </location>
</feature>
<dbReference type="AlphaFoldDB" id="A0A1I4QAJ4"/>
<dbReference type="GO" id="GO:0016740">
    <property type="term" value="F:transferase activity"/>
    <property type="evidence" value="ECO:0007669"/>
    <property type="project" value="UniProtKB-KW"/>
</dbReference>
<evidence type="ECO:0000256" key="3">
    <source>
        <dbReference type="ARBA" id="ARBA00022679"/>
    </source>
</evidence>
<dbReference type="PANTHER" id="PTHR41533">
    <property type="entry name" value="L,D-TRANSPEPTIDASE HI_1667-RELATED"/>
    <property type="match status" value="1"/>
</dbReference>
<dbReference type="EMBL" id="FOUE01000003">
    <property type="protein sequence ID" value="SFM37067.1"/>
    <property type="molecule type" value="Genomic_DNA"/>
</dbReference>
<comment type="similarity">
    <text evidence="2">Belongs to the YkuD family.</text>
</comment>
<dbReference type="Proteomes" id="UP000198519">
    <property type="component" value="Unassembled WGS sequence"/>
</dbReference>
<dbReference type="GO" id="GO:0009252">
    <property type="term" value="P:peptidoglycan biosynthetic process"/>
    <property type="evidence" value="ECO:0007669"/>
    <property type="project" value="UniProtKB-UniPathway"/>
</dbReference>
<organism evidence="10 11">
    <name type="scientific">Marinobacter zhejiangensis</name>
    <dbReference type="NCBI Taxonomy" id="488535"/>
    <lineage>
        <taxon>Bacteria</taxon>
        <taxon>Pseudomonadati</taxon>
        <taxon>Pseudomonadota</taxon>
        <taxon>Gammaproteobacteria</taxon>
        <taxon>Pseudomonadales</taxon>
        <taxon>Marinobacteraceae</taxon>
        <taxon>Marinobacter</taxon>
    </lineage>
</organism>
<dbReference type="Pfam" id="PF03734">
    <property type="entry name" value="YkuD"/>
    <property type="match status" value="1"/>
</dbReference>
<dbReference type="STRING" id="488535.SAMN04487963_2278"/>
<dbReference type="PROSITE" id="PS52029">
    <property type="entry name" value="LD_TPASE"/>
    <property type="match status" value="1"/>
</dbReference>
<keyword evidence="8" id="KW-0732">Signal</keyword>
<dbReference type="GO" id="GO:0071555">
    <property type="term" value="P:cell wall organization"/>
    <property type="evidence" value="ECO:0007669"/>
    <property type="project" value="UniProtKB-UniRule"/>
</dbReference>
<evidence type="ECO:0000256" key="2">
    <source>
        <dbReference type="ARBA" id="ARBA00005992"/>
    </source>
</evidence>
<sequence>MALTLVCLIPALGAASFRMAPDDCETLPLEDNALGNALSEFRQAMPEEFWSSEVRLASLIQQLSTLEDDGLDPADYYLPVLADILRFHGTWGAVLPCDADLASYAYLSALADLRFGRQNDSEEESIWYSPLLGERRRAPELVALATSGQANLSVAFNQARPHTDRYTNLRHAYLVARERLPEHWPRVAGGDTLEEGQQSPRVAMLKARLSAEGYLAAAQAEPADPNLFDHHVTAAIRDFQRRHYLDVDGRVGAQTLEQLNVQPAERLEQIRTNLERLRRLAADMEDTLLLVDIAAAKLEFYRKGELAWSGRAQVGQPLRQTPKLKSLITHITVNPSWTIPTSIFVRDQLPRIRRNPHYLEQRNIHIYNYQGEELSASEVNWNNPSGILLRQAPGPNNALGEVVIRFSNPFAVYLHDTPSAGLFNTTNRFYSSGCVRVEDALTLAHALFEASSPQAWREVELLRARGESQNVHLPRSVPVLLAYWTAEAEPDGTLLYRPDPYQGDQPLFAGATQD</sequence>
<evidence type="ECO:0000256" key="4">
    <source>
        <dbReference type="ARBA" id="ARBA00022960"/>
    </source>
</evidence>
<evidence type="ECO:0000256" key="1">
    <source>
        <dbReference type="ARBA" id="ARBA00004752"/>
    </source>
</evidence>
<dbReference type="InterPro" id="IPR038063">
    <property type="entry name" value="Transpep_catalytic_dom"/>
</dbReference>
<dbReference type="RefSeq" id="WP_175481906.1">
    <property type="nucleotide sequence ID" value="NZ_FOUE01000003.1"/>
</dbReference>
<keyword evidence="5 7" id="KW-0573">Peptidoglycan synthesis</keyword>
<evidence type="ECO:0000256" key="6">
    <source>
        <dbReference type="ARBA" id="ARBA00023316"/>
    </source>
</evidence>
<dbReference type="Pfam" id="PF01471">
    <property type="entry name" value="PG_binding_1"/>
    <property type="match status" value="1"/>
</dbReference>
<dbReference type="InterPro" id="IPR036366">
    <property type="entry name" value="PGBDSf"/>
</dbReference>
<dbReference type="InterPro" id="IPR002477">
    <property type="entry name" value="Peptidoglycan-bd-like"/>
</dbReference>
<dbReference type="InterPro" id="IPR005490">
    <property type="entry name" value="LD_TPept_cat_dom"/>
</dbReference>
<accession>A0A1I4QAJ4</accession>
<keyword evidence="6 7" id="KW-0961">Cell wall biogenesis/degradation</keyword>
<dbReference type="PANTHER" id="PTHR41533:SF2">
    <property type="entry name" value="BLR7131 PROTEIN"/>
    <property type="match status" value="1"/>
</dbReference>
<gene>
    <name evidence="10" type="ORF">SAMN04487963_2278</name>
</gene>
<name>A0A1I4QAJ4_9GAMM</name>
<dbReference type="InterPro" id="IPR052905">
    <property type="entry name" value="LD-transpeptidase_YkuD-like"/>
</dbReference>
<protein>
    <submittedName>
        <fullName evidence="10">Murein L,D-transpeptidase YcbB/YkuD</fullName>
    </submittedName>
</protein>
<feature type="domain" description="L,D-TPase catalytic" evidence="9">
    <location>
        <begin position="287"/>
        <end position="462"/>
    </location>
</feature>
<evidence type="ECO:0000256" key="8">
    <source>
        <dbReference type="SAM" id="SignalP"/>
    </source>
</evidence>
<dbReference type="Gene3D" id="1.10.101.10">
    <property type="entry name" value="PGBD-like superfamily/PGBD"/>
    <property type="match status" value="1"/>
</dbReference>
<feature type="chain" id="PRO_5011716544" evidence="8">
    <location>
        <begin position="21"/>
        <end position="514"/>
    </location>
</feature>
<dbReference type="Gene3D" id="2.40.440.10">
    <property type="entry name" value="L,D-transpeptidase catalytic domain-like"/>
    <property type="match status" value="1"/>
</dbReference>
<dbReference type="SUPFAM" id="SSF47090">
    <property type="entry name" value="PGBD-like"/>
    <property type="match status" value="1"/>
</dbReference>
<evidence type="ECO:0000256" key="5">
    <source>
        <dbReference type="ARBA" id="ARBA00022984"/>
    </source>
</evidence>
<feature type="active site" description="Proton donor/acceptor" evidence="7">
    <location>
        <position position="415"/>
    </location>
</feature>
<dbReference type="Pfam" id="PF20142">
    <property type="entry name" value="Scaffold"/>
    <property type="match status" value="1"/>
</dbReference>
<dbReference type="SUPFAM" id="SSF141523">
    <property type="entry name" value="L,D-transpeptidase catalytic domain-like"/>
    <property type="match status" value="1"/>
</dbReference>
<dbReference type="GO" id="GO:0008360">
    <property type="term" value="P:regulation of cell shape"/>
    <property type="evidence" value="ECO:0007669"/>
    <property type="project" value="UniProtKB-UniRule"/>
</dbReference>
<dbReference type="InterPro" id="IPR036365">
    <property type="entry name" value="PGBD-like_sf"/>
</dbReference>
<evidence type="ECO:0000259" key="9">
    <source>
        <dbReference type="PROSITE" id="PS52029"/>
    </source>
</evidence>
<keyword evidence="4 7" id="KW-0133">Cell shape</keyword>
<evidence type="ECO:0000313" key="11">
    <source>
        <dbReference type="Proteomes" id="UP000198519"/>
    </source>
</evidence>
<dbReference type="CDD" id="cd16913">
    <property type="entry name" value="YkuD_like"/>
    <property type="match status" value="1"/>
</dbReference>
<keyword evidence="11" id="KW-1185">Reference proteome</keyword>
<evidence type="ECO:0000313" key="10">
    <source>
        <dbReference type="EMBL" id="SFM37067.1"/>
    </source>
</evidence>
<reference evidence="11" key="1">
    <citation type="submission" date="2016-10" db="EMBL/GenBank/DDBJ databases">
        <authorList>
            <person name="Varghese N."/>
            <person name="Submissions S."/>
        </authorList>
    </citation>
    <scope>NUCLEOTIDE SEQUENCE [LARGE SCALE GENOMIC DNA]</scope>
    <source>
        <strain evidence="11">CGMCC 1.7061</strain>
    </source>
</reference>
<proteinExistence type="inferred from homology"/>
<evidence type="ECO:0000256" key="7">
    <source>
        <dbReference type="PROSITE-ProRule" id="PRU01373"/>
    </source>
</evidence>
<keyword evidence="3" id="KW-0808">Transferase</keyword>
<dbReference type="InterPro" id="IPR045380">
    <property type="entry name" value="LD_TPept_scaffold_dom"/>
</dbReference>
<dbReference type="GO" id="GO:0004180">
    <property type="term" value="F:carboxypeptidase activity"/>
    <property type="evidence" value="ECO:0007669"/>
    <property type="project" value="UniProtKB-ARBA"/>
</dbReference>
<dbReference type="UniPathway" id="UPA00219"/>